<dbReference type="OrthoDB" id="6336369at2"/>
<evidence type="ECO:0000256" key="1">
    <source>
        <dbReference type="ARBA" id="ARBA00022448"/>
    </source>
</evidence>
<dbReference type="RefSeq" id="WP_039609781.1">
    <property type="nucleotide sequence ID" value="NZ_JWIC01000006.1"/>
</dbReference>
<reference evidence="6 7" key="3">
    <citation type="submission" date="2014-12" db="EMBL/GenBank/DDBJ databases">
        <title>Draft Genome Sequence of Pseudoalteromonas luteoviolacea HI1.</title>
        <authorList>
            <person name="Asahina A.Y."/>
            <person name="Hadfield M.G."/>
        </authorList>
    </citation>
    <scope>NUCLEOTIDE SEQUENCE [LARGE SCALE GENOMIC DNA]</scope>
    <source>
        <strain evidence="6 7">HI1</strain>
    </source>
</reference>
<accession>A0A023PYT7</accession>
<dbReference type="EMBL" id="JWIC01000006">
    <property type="protein sequence ID" value="KID56713.1"/>
    <property type="molecule type" value="Genomic_DNA"/>
</dbReference>
<dbReference type="SUPFAM" id="SSF51261">
    <property type="entry name" value="Duplicated hybrid motif"/>
    <property type="match status" value="1"/>
</dbReference>
<evidence type="ECO:0000313" key="5">
    <source>
        <dbReference type="EMBL" id="AHX39759.1"/>
    </source>
</evidence>
<organism evidence="5">
    <name type="scientific">Pseudoalteromonas luteoviolacea</name>
    <dbReference type="NCBI Taxonomy" id="43657"/>
    <lineage>
        <taxon>Bacteria</taxon>
        <taxon>Pseudomonadati</taxon>
        <taxon>Pseudomonadota</taxon>
        <taxon>Gammaproteobacteria</taxon>
        <taxon>Alteromonadales</taxon>
        <taxon>Pseudoalteromonadaceae</taxon>
        <taxon>Pseudoalteromonas</taxon>
    </lineage>
</organism>
<dbReference type="InterPro" id="IPR011055">
    <property type="entry name" value="Dup_hybrid_motif"/>
</dbReference>
<evidence type="ECO:0000313" key="6">
    <source>
        <dbReference type="EMBL" id="KID56713.1"/>
    </source>
</evidence>
<dbReference type="Proteomes" id="UP000031327">
    <property type="component" value="Unassembled WGS sequence"/>
</dbReference>
<dbReference type="EMBL" id="KF724687">
    <property type="protein sequence ID" value="AHX39759.1"/>
    <property type="molecule type" value="Genomic_DNA"/>
</dbReference>
<gene>
    <name evidence="6" type="ORF">JF50_12425</name>
</gene>
<dbReference type="GO" id="GO:0016740">
    <property type="term" value="F:transferase activity"/>
    <property type="evidence" value="ECO:0007669"/>
    <property type="project" value="UniProtKB-KW"/>
</dbReference>
<dbReference type="GO" id="GO:0009401">
    <property type="term" value="P:phosphoenolpyruvate-dependent sugar phosphotransferase system"/>
    <property type="evidence" value="ECO:0007669"/>
    <property type="project" value="InterPro"/>
</dbReference>
<proteinExistence type="predicted"/>
<evidence type="ECO:0000313" key="7">
    <source>
        <dbReference type="Proteomes" id="UP000031327"/>
    </source>
</evidence>
<dbReference type="AlphaFoldDB" id="A0A023PYT7"/>
<reference evidence="5" key="1">
    <citation type="journal article" date="2012" name="Sci. Rep.">
        <title>Recruitment in the sea: bacterial genes required for inducing larval settlement in a polychaete worm.</title>
        <authorList>
            <person name="Huang Y."/>
            <person name="Callahan S."/>
            <person name="Hadfield M.G."/>
        </authorList>
    </citation>
    <scope>NUCLEOTIDE SEQUENCE</scope>
    <source>
        <strain evidence="5">HI1</strain>
    </source>
</reference>
<name>A0A023PYT7_9GAMM</name>
<evidence type="ECO:0000256" key="2">
    <source>
        <dbReference type="ARBA" id="ARBA00022597"/>
    </source>
</evidence>
<evidence type="ECO:0000259" key="4">
    <source>
        <dbReference type="Pfam" id="PF00358"/>
    </source>
</evidence>
<reference evidence="5" key="2">
    <citation type="journal article" date="2014" name="Science">
        <title>Marine tubeworm metamorphosis induced by arrays of bacterial phage tail-like structures.</title>
        <authorList>
            <person name="Shikuma N.J."/>
            <person name="Pilhofer M."/>
            <person name="Weiss G.L."/>
            <person name="Hadfield M.G."/>
            <person name="Jensen G.J."/>
            <person name="Newman D.K."/>
        </authorList>
    </citation>
    <scope>NUCLEOTIDE SEQUENCE</scope>
    <source>
        <strain evidence="5">HI1</strain>
    </source>
</reference>
<feature type="domain" description="PTS EIIA type-1" evidence="4">
    <location>
        <begin position="21"/>
        <end position="124"/>
    </location>
</feature>
<dbReference type="InterPro" id="IPR001127">
    <property type="entry name" value="PTS_EIIA_1_perm"/>
</dbReference>
<evidence type="ECO:0000256" key="3">
    <source>
        <dbReference type="ARBA" id="ARBA00022679"/>
    </source>
</evidence>
<dbReference type="Gene3D" id="2.70.70.10">
    <property type="entry name" value="Glucose Permease (Domain IIA)"/>
    <property type="match status" value="1"/>
</dbReference>
<keyword evidence="2 6" id="KW-0762">Sugar transport</keyword>
<sequence length="168" mass="18474">MIFSKPINYAPITQIANPLLHIASPFTGKVFPLTHHPLPLFSTGMIGSGVCVKMNQALMMSPCNGKVIKVSQQGCEFVIRAESGLQLLLHLHIPSEYRKMENLIKHSVGQKHIITGDILCYFDVPQDLPITGTLLILNADKLGPCYYPLNQVNAGKEPLITLSRASKL</sequence>
<dbReference type="Pfam" id="PF00358">
    <property type="entry name" value="PTS_EIIA_1"/>
    <property type="match status" value="1"/>
</dbReference>
<keyword evidence="3" id="KW-0808">Transferase</keyword>
<keyword evidence="1" id="KW-0813">Transport</keyword>
<protein>
    <submittedName>
        <fullName evidence="6">PTS sugar transporter</fullName>
    </submittedName>
</protein>